<gene>
    <name evidence="8" type="ORF">IAD18_01845</name>
</gene>
<dbReference type="SUPFAM" id="SSF103481">
    <property type="entry name" value="Multidrug resistance efflux transporter EmrE"/>
    <property type="match status" value="2"/>
</dbReference>
<dbReference type="InterPro" id="IPR037185">
    <property type="entry name" value="EmrE-like"/>
</dbReference>
<keyword evidence="4 6" id="KW-1133">Transmembrane helix</keyword>
<organism evidence="8 9">
    <name type="scientific">Candidatus Limisoma intestinavium</name>
    <dbReference type="NCBI Taxonomy" id="2840856"/>
    <lineage>
        <taxon>Bacteria</taxon>
        <taxon>Pseudomonadati</taxon>
        <taxon>Bacteroidota</taxon>
        <taxon>Bacteroidia</taxon>
        <taxon>Bacteroidales</taxon>
        <taxon>Candidatus Limisoma</taxon>
    </lineage>
</organism>
<evidence type="ECO:0000256" key="4">
    <source>
        <dbReference type="ARBA" id="ARBA00022989"/>
    </source>
</evidence>
<feature type="transmembrane region" description="Helical" evidence="6">
    <location>
        <begin position="277"/>
        <end position="293"/>
    </location>
</feature>
<evidence type="ECO:0000256" key="6">
    <source>
        <dbReference type="SAM" id="Phobius"/>
    </source>
</evidence>
<comment type="caution">
    <text evidence="8">The sequence shown here is derived from an EMBL/GenBank/DDBJ whole genome shotgun (WGS) entry which is preliminary data.</text>
</comment>
<dbReference type="InterPro" id="IPR050638">
    <property type="entry name" value="AA-Vitamin_Transporters"/>
</dbReference>
<feature type="domain" description="EamA" evidence="7">
    <location>
        <begin position="156"/>
        <end position="292"/>
    </location>
</feature>
<evidence type="ECO:0000256" key="2">
    <source>
        <dbReference type="ARBA" id="ARBA00022475"/>
    </source>
</evidence>
<feature type="transmembrane region" description="Helical" evidence="6">
    <location>
        <begin position="12"/>
        <end position="35"/>
    </location>
</feature>
<feature type="domain" description="EamA" evidence="7">
    <location>
        <begin position="10"/>
        <end position="144"/>
    </location>
</feature>
<comment type="subcellular location">
    <subcellularLocation>
        <location evidence="1">Cell membrane</location>
        <topology evidence="1">Multi-pass membrane protein</topology>
    </subcellularLocation>
</comment>
<accession>A0A9D1IKT4</accession>
<dbReference type="AlphaFoldDB" id="A0A9D1IKT4"/>
<keyword evidence="5 6" id="KW-0472">Membrane</keyword>
<feature type="transmembrane region" description="Helical" evidence="6">
    <location>
        <begin position="129"/>
        <end position="147"/>
    </location>
</feature>
<sequence>MPHSNKKFFYHLLAIATAGIWGTTFVATKTLLLAGLTPAEIFIYRFSLAYLCIIFIAGRQVFAKSWLDEIKMIAAGLTGGSVYFTTENTALEFTQASNVGILISITPLLTTLLGMAIYKSERTKRPWRIVAGSSIALIGVAAIVLNGNTEMHFNLKGDLLTLAAALSWAFYSLIVKNLSRRYPVAFISRKVFGYGLLSMAVWMPFSHPASFHLSALSDLDVLLNLLFLGVIASMGCYTVWNVVVRKIGMVKATNYINLNPIVTFIAAFLILDERITTVALVGSAAVIFGVCLAEKSK</sequence>
<protein>
    <submittedName>
        <fullName evidence="8">DMT family transporter</fullName>
    </submittedName>
</protein>
<keyword evidence="2" id="KW-1003">Cell membrane</keyword>
<dbReference type="Pfam" id="PF00892">
    <property type="entry name" value="EamA"/>
    <property type="match status" value="2"/>
</dbReference>
<dbReference type="InterPro" id="IPR000620">
    <property type="entry name" value="EamA_dom"/>
</dbReference>
<keyword evidence="3 6" id="KW-0812">Transmembrane</keyword>
<feature type="transmembrane region" description="Helical" evidence="6">
    <location>
        <begin position="255"/>
        <end position="271"/>
    </location>
</feature>
<evidence type="ECO:0000313" key="8">
    <source>
        <dbReference type="EMBL" id="HIU38391.1"/>
    </source>
</evidence>
<feature type="transmembrane region" description="Helical" evidence="6">
    <location>
        <begin position="221"/>
        <end position="243"/>
    </location>
</feature>
<dbReference type="Proteomes" id="UP000824076">
    <property type="component" value="Unassembled WGS sequence"/>
</dbReference>
<feature type="transmembrane region" description="Helical" evidence="6">
    <location>
        <begin position="41"/>
        <end position="58"/>
    </location>
</feature>
<dbReference type="PANTHER" id="PTHR32322:SF18">
    <property type="entry name" value="S-ADENOSYLMETHIONINE_S-ADENOSYLHOMOCYSTEINE TRANSPORTER"/>
    <property type="match status" value="1"/>
</dbReference>
<feature type="transmembrane region" description="Helical" evidence="6">
    <location>
        <begin position="191"/>
        <end position="209"/>
    </location>
</feature>
<dbReference type="EMBL" id="DVMS01000048">
    <property type="protein sequence ID" value="HIU38391.1"/>
    <property type="molecule type" value="Genomic_DNA"/>
</dbReference>
<dbReference type="GO" id="GO:0005886">
    <property type="term" value="C:plasma membrane"/>
    <property type="evidence" value="ECO:0007669"/>
    <property type="project" value="UniProtKB-SubCell"/>
</dbReference>
<feature type="transmembrane region" description="Helical" evidence="6">
    <location>
        <begin position="159"/>
        <end position="179"/>
    </location>
</feature>
<evidence type="ECO:0000313" key="9">
    <source>
        <dbReference type="Proteomes" id="UP000824076"/>
    </source>
</evidence>
<reference evidence="8" key="1">
    <citation type="submission" date="2020-10" db="EMBL/GenBank/DDBJ databases">
        <authorList>
            <person name="Gilroy R."/>
        </authorList>
    </citation>
    <scope>NUCLEOTIDE SEQUENCE</scope>
    <source>
        <strain evidence="8">17073</strain>
    </source>
</reference>
<evidence type="ECO:0000256" key="5">
    <source>
        <dbReference type="ARBA" id="ARBA00023136"/>
    </source>
</evidence>
<evidence type="ECO:0000256" key="1">
    <source>
        <dbReference type="ARBA" id="ARBA00004651"/>
    </source>
</evidence>
<name>A0A9D1IKT4_9BACT</name>
<reference evidence="8" key="2">
    <citation type="journal article" date="2021" name="PeerJ">
        <title>Extensive microbial diversity within the chicken gut microbiome revealed by metagenomics and culture.</title>
        <authorList>
            <person name="Gilroy R."/>
            <person name="Ravi A."/>
            <person name="Getino M."/>
            <person name="Pursley I."/>
            <person name="Horton D.L."/>
            <person name="Alikhan N.F."/>
            <person name="Baker D."/>
            <person name="Gharbi K."/>
            <person name="Hall N."/>
            <person name="Watson M."/>
            <person name="Adriaenssens E.M."/>
            <person name="Foster-Nyarko E."/>
            <person name="Jarju S."/>
            <person name="Secka A."/>
            <person name="Antonio M."/>
            <person name="Oren A."/>
            <person name="Chaudhuri R.R."/>
            <person name="La Ragione R."/>
            <person name="Hildebrand F."/>
            <person name="Pallen M.J."/>
        </authorList>
    </citation>
    <scope>NUCLEOTIDE SEQUENCE</scope>
    <source>
        <strain evidence="8">17073</strain>
    </source>
</reference>
<dbReference type="PANTHER" id="PTHR32322">
    <property type="entry name" value="INNER MEMBRANE TRANSPORTER"/>
    <property type="match status" value="1"/>
</dbReference>
<proteinExistence type="predicted"/>
<evidence type="ECO:0000256" key="3">
    <source>
        <dbReference type="ARBA" id="ARBA00022692"/>
    </source>
</evidence>
<evidence type="ECO:0000259" key="7">
    <source>
        <dbReference type="Pfam" id="PF00892"/>
    </source>
</evidence>